<dbReference type="PANTHER" id="PTHR33055:SF13">
    <property type="entry name" value="TRANSPOSASE"/>
    <property type="match status" value="1"/>
</dbReference>
<dbReference type="RefSeq" id="WP_268003908.1">
    <property type="nucleotide sequence ID" value="NZ_BSUT01000001.1"/>
</dbReference>
<sequence>MCLHVFPLPMNVMEETESEIASKWRDNGIKRGVGVSRARQLIKAATDTIGITVGLQMARQELQILLGQYDLLHAQLEQSVAGIEQLAGQVPGAEQMMSVPGIGLVTAAGFIAEVGDISSYQHPRQIQKLAGLNLKENSSGSHKGKTQISKRGRPQLRALLFRCVIPLIAKNAEFQGLHQYLRTP</sequence>
<proteinExistence type="predicted"/>
<name>A0ABY6ZD16_9BACL</name>
<dbReference type="PANTHER" id="PTHR33055">
    <property type="entry name" value="TRANSPOSASE FOR INSERTION SEQUENCE ELEMENT IS1111A"/>
    <property type="match status" value="1"/>
</dbReference>
<keyword evidence="3" id="KW-1185">Reference proteome</keyword>
<dbReference type="InterPro" id="IPR047650">
    <property type="entry name" value="Transpos_IS110"/>
</dbReference>
<protein>
    <submittedName>
        <fullName evidence="2">IS110 family transposase</fullName>
    </submittedName>
</protein>
<dbReference type="Pfam" id="PF02371">
    <property type="entry name" value="Transposase_20"/>
    <property type="match status" value="1"/>
</dbReference>
<evidence type="ECO:0000313" key="3">
    <source>
        <dbReference type="Proteomes" id="UP001164761"/>
    </source>
</evidence>
<feature type="domain" description="Transposase IS116/IS110/IS902 C-terminal" evidence="1">
    <location>
        <begin position="94"/>
        <end position="178"/>
    </location>
</feature>
<organism evidence="2 3">
    <name type="scientific">Alicyclobacillus fastidiosus</name>
    <dbReference type="NCBI Taxonomy" id="392011"/>
    <lineage>
        <taxon>Bacteria</taxon>
        <taxon>Bacillati</taxon>
        <taxon>Bacillota</taxon>
        <taxon>Bacilli</taxon>
        <taxon>Bacillales</taxon>
        <taxon>Alicyclobacillaceae</taxon>
        <taxon>Alicyclobacillus</taxon>
    </lineage>
</organism>
<gene>
    <name evidence="2" type="ORF">NZD89_16590</name>
</gene>
<reference evidence="2" key="1">
    <citation type="submission" date="2022-08" db="EMBL/GenBank/DDBJ databases">
        <title>Alicyclobacillus fastidiosus DSM 17978, complete genome.</title>
        <authorList>
            <person name="Wang Q."/>
            <person name="Cai R."/>
            <person name="Wang Z."/>
        </authorList>
    </citation>
    <scope>NUCLEOTIDE SEQUENCE</scope>
    <source>
        <strain evidence="2">DSM 17978</strain>
    </source>
</reference>
<evidence type="ECO:0000313" key="2">
    <source>
        <dbReference type="EMBL" id="WAH40010.1"/>
    </source>
</evidence>
<dbReference type="InterPro" id="IPR003346">
    <property type="entry name" value="Transposase_20"/>
</dbReference>
<dbReference type="Proteomes" id="UP001164761">
    <property type="component" value="Chromosome"/>
</dbReference>
<evidence type="ECO:0000259" key="1">
    <source>
        <dbReference type="Pfam" id="PF02371"/>
    </source>
</evidence>
<dbReference type="EMBL" id="CP104067">
    <property type="protein sequence ID" value="WAH40010.1"/>
    <property type="molecule type" value="Genomic_DNA"/>
</dbReference>
<accession>A0ABY6ZD16</accession>